<accession>A0AAD4I8P3</accession>
<evidence type="ECO:0000313" key="2">
    <source>
        <dbReference type="Proteomes" id="UP001199106"/>
    </source>
</evidence>
<dbReference type="Proteomes" id="UP001199106">
    <property type="component" value="Unassembled WGS sequence"/>
</dbReference>
<proteinExistence type="predicted"/>
<protein>
    <submittedName>
        <fullName evidence="1">Uncharacterized protein</fullName>
    </submittedName>
</protein>
<evidence type="ECO:0000313" key="1">
    <source>
        <dbReference type="EMBL" id="KAG9187034.1"/>
    </source>
</evidence>
<dbReference type="EMBL" id="JAANER010000008">
    <property type="protein sequence ID" value="KAG9187034.1"/>
    <property type="molecule type" value="Genomic_DNA"/>
</dbReference>
<comment type="caution">
    <text evidence="1">The sequence shown here is derived from an EMBL/GenBank/DDBJ whole genome shotgun (WGS) entry which is preliminary data.</text>
</comment>
<name>A0AAD4I8P3_9PLEO</name>
<gene>
    <name evidence="1" type="ORF">G6011_10142</name>
</gene>
<organism evidence="1 2">
    <name type="scientific">Alternaria panax</name>
    <dbReference type="NCBI Taxonomy" id="48097"/>
    <lineage>
        <taxon>Eukaryota</taxon>
        <taxon>Fungi</taxon>
        <taxon>Dikarya</taxon>
        <taxon>Ascomycota</taxon>
        <taxon>Pezizomycotina</taxon>
        <taxon>Dothideomycetes</taxon>
        <taxon>Pleosporomycetidae</taxon>
        <taxon>Pleosporales</taxon>
        <taxon>Pleosporineae</taxon>
        <taxon>Pleosporaceae</taxon>
        <taxon>Alternaria</taxon>
        <taxon>Alternaria sect. Panax</taxon>
    </lineage>
</organism>
<dbReference type="AlphaFoldDB" id="A0AAD4I8P3"/>
<sequence>MLPQGFCGLRRLDLYLEGSASIALLFDNIKAVGVNLERLSLTVADRHIAGSSAWAMGETNDLTRYIPRLEELRLSGFEFSTLYQQLPQVANFNQLVRLELLASQGGAQHLLQHLARGAESNKLRVKHIAFESVGDLSPDEESEMHDSFERMLEACEPIDSFNILHRQAESGDFDLENCLMQLATRKYDLQSLSFNYEQFEK</sequence>
<keyword evidence="2" id="KW-1185">Reference proteome</keyword>
<reference evidence="1" key="1">
    <citation type="submission" date="2021-07" db="EMBL/GenBank/DDBJ databases">
        <title>Genome Resource of American Ginseng Black Spot Pathogen Alternaria panax.</title>
        <authorList>
            <person name="Qiu C."/>
            <person name="Wang W."/>
            <person name="Liu Z."/>
        </authorList>
    </citation>
    <scope>NUCLEOTIDE SEQUENCE</scope>
    <source>
        <strain evidence="1">BNCC115425</strain>
    </source>
</reference>